<feature type="region of interest" description="Disordered" evidence="1">
    <location>
        <begin position="745"/>
        <end position="770"/>
    </location>
</feature>
<keyword evidence="2" id="KW-0812">Transmembrane</keyword>
<dbReference type="PRINTS" id="PR00625">
    <property type="entry name" value="JDOMAIN"/>
</dbReference>
<dbReference type="PROSITE" id="PS00636">
    <property type="entry name" value="DNAJ_1"/>
    <property type="match status" value="1"/>
</dbReference>
<feature type="domain" description="J" evidence="3">
    <location>
        <begin position="482"/>
        <end position="549"/>
    </location>
</feature>
<dbReference type="InterPro" id="IPR036869">
    <property type="entry name" value="J_dom_sf"/>
</dbReference>
<keyword evidence="2" id="KW-1133">Transmembrane helix</keyword>
<organism evidence="4">
    <name type="scientific">Picea sitchensis</name>
    <name type="common">Sitka spruce</name>
    <name type="synonym">Pinus sitchensis</name>
    <dbReference type="NCBI Taxonomy" id="3332"/>
    <lineage>
        <taxon>Eukaryota</taxon>
        <taxon>Viridiplantae</taxon>
        <taxon>Streptophyta</taxon>
        <taxon>Embryophyta</taxon>
        <taxon>Tracheophyta</taxon>
        <taxon>Spermatophyta</taxon>
        <taxon>Pinopsida</taxon>
        <taxon>Pinidae</taxon>
        <taxon>Conifers I</taxon>
        <taxon>Pinales</taxon>
        <taxon>Pinaceae</taxon>
        <taxon>Picea</taxon>
    </lineage>
</organism>
<evidence type="ECO:0000259" key="3">
    <source>
        <dbReference type="PROSITE" id="PS50076"/>
    </source>
</evidence>
<evidence type="ECO:0000313" key="4">
    <source>
        <dbReference type="EMBL" id="ABR18165.1"/>
    </source>
</evidence>
<feature type="region of interest" description="Disordered" evidence="1">
    <location>
        <begin position="1"/>
        <end position="134"/>
    </location>
</feature>
<dbReference type="InterPro" id="IPR001623">
    <property type="entry name" value="DnaJ_domain"/>
</dbReference>
<feature type="compositionally biased region" description="Polar residues" evidence="1">
    <location>
        <begin position="46"/>
        <end position="68"/>
    </location>
</feature>
<feature type="transmembrane region" description="Helical" evidence="2">
    <location>
        <begin position="278"/>
        <end position="298"/>
    </location>
</feature>
<feature type="transmembrane region" description="Helical" evidence="2">
    <location>
        <begin position="305"/>
        <end position="327"/>
    </location>
</feature>
<dbReference type="PROSITE" id="PS50076">
    <property type="entry name" value="DNAJ_2"/>
    <property type="match status" value="1"/>
</dbReference>
<feature type="region of interest" description="Disordered" evidence="1">
    <location>
        <begin position="441"/>
        <end position="472"/>
    </location>
</feature>
<accession>B8LR85</accession>
<feature type="compositionally biased region" description="Polar residues" evidence="1">
    <location>
        <begin position="17"/>
        <end position="28"/>
    </location>
</feature>
<dbReference type="OMA" id="ICQGMKC"/>
<dbReference type="SUPFAM" id="SSF46565">
    <property type="entry name" value="Chaperone J-domain"/>
    <property type="match status" value="1"/>
</dbReference>
<protein>
    <recommendedName>
        <fullName evidence="3">J domain-containing protein</fullName>
    </recommendedName>
</protein>
<reference evidence="4" key="1">
    <citation type="submission" date="2007-06" db="EMBL/GenBank/DDBJ databases">
        <title>Full length cDNA sequences from Sitka Spruce (Picea sitchensis).</title>
        <authorList>
            <person name="Ralph S.G."/>
            <person name="Chun H.E."/>
            <person name="Liao N."/>
            <person name="Ali J."/>
            <person name="Reid K."/>
            <person name="Kolosova N."/>
            <person name="Cooper N."/>
            <person name="Cullis C."/>
            <person name="Jancsik S."/>
            <person name="Moore R."/>
            <person name="Mayo M."/>
            <person name="Wagner S."/>
            <person name="Holt R.A."/>
            <person name="Jones S.J.M."/>
            <person name="Marra M.A."/>
            <person name="Ritland C.E."/>
            <person name="Ritland K."/>
            <person name="Bohlmann J."/>
        </authorList>
    </citation>
    <scope>NUCLEOTIDE SEQUENCE</scope>
    <source>
        <tissue evidence="4">Bark</tissue>
    </source>
</reference>
<keyword evidence="2" id="KW-0472">Membrane</keyword>
<feature type="transmembrane region" description="Helical" evidence="2">
    <location>
        <begin position="235"/>
        <end position="258"/>
    </location>
</feature>
<dbReference type="SMART" id="SM00271">
    <property type="entry name" value="DnaJ"/>
    <property type="match status" value="1"/>
</dbReference>
<evidence type="ECO:0000256" key="2">
    <source>
        <dbReference type="SAM" id="Phobius"/>
    </source>
</evidence>
<dbReference type="Pfam" id="PF14901">
    <property type="entry name" value="Jiv90"/>
    <property type="match status" value="1"/>
</dbReference>
<dbReference type="Pfam" id="PF00226">
    <property type="entry name" value="DnaJ"/>
    <property type="match status" value="1"/>
</dbReference>
<dbReference type="EMBL" id="EF678407">
    <property type="protein sequence ID" value="ABR18165.1"/>
    <property type="molecule type" value="mRNA"/>
</dbReference>
<dbReference type="PANTHER" id="PTHR45270">
    <property type="entry name" value="OS03G0832900 PROTEIN"/>
    <property type="match status" value="1"/>
</dbReference>
<sequence>MARKGNLRGKGFEKNASVDTSSSESTGMPSRKLGPRSATSAIHEGSGNSSENAQNIDCPDNQSNISRNKPQRSRGSGDGKQGAALAEPNTAKGRTFLSGQQPGTKLTSSKSKEVSTSKENGGQRTAGDGDGTNAGEAREYEERLMNAESCSGDIPFPTQATSTQYSQMQESMDNGMDVNSQQLEGNGNDKSRVSRASTLFRQVSEWVQQQKPVLLAFIAAILQTRDLIVHRFRHTWPIVCTWLVHLGRLFLLLFILWLDCCLRGMDSFLRLGTSSFFVVIWCSFLSFIAMAGIFNVLLSLGVACVMAFFFGYTASVLTTAVFGMVVLWMHGSFWMTSLLIIAAGIAFALNHEHLALLITIMYSIYSAKFHVGWLGMVLCMNLAFVSSDILIYFLKNNANEGKERGFDSQSEGTNGRARNFSHAFGYSGPHGEEANFSSARQFGESSQYSQSEDSERGPSTSGSAGGDPSSEEEVFRLLDSPDHYAVLGLSRYQNIDVAILKKEYRKKAMLVHPDKNMGNVKAEEAFKKLQNAYEVLLDSVKRKIYDDELRREELVSHLRRFKSGVQRNGRHNPFRYGRANSEEERDGLQANSRRIACKKCNGLHIWIHTDRTKARARWCQDCQDYHQAKDGDGWVEQTGHAFLFGMLRKVDTPRAYACVESKVYDATEWAICQGMKCPPNTHKPTFHVNTTLIGKDYSRGGTSTHKAGTNADVPTNLDENMTEEEFLEWFQNAVASGIFDTSNGVPENAGMKTGNHAKNNKKKRKGKKQW</sequence>
<dbReference type="InterPro" id="IPR032843">
    <property type="entry name" value="Jiv"/>
</dbReference>
<dbReference type="CDD" id="cd06257">
    <property type="entry name" value="DnaJ"/>
    <property type="match status" value="1"/>
</dbReference>
<dbReference type="Gene3D" id="1.10.287.110">
    <property type="entry name" value="DnaJ domain"/>
    <property type="match status" value="1"/>
</dbReference>
<feature type="transmembrane region" description="Helical" evidence="2">
    <location>
        <begin position="371"/>
        <end position="394"/>
    </location>
</feature>
<evidence type="ECO:0000256" key="1">
    <source>
        <dbReference type="SAM" id="MobiDB-lite"/>
    </source>
</evidence>
<proteinExistence type="evidence at transcript level"/>
<feature type="compositionally biased region" description="Basic residues" evidence="1">
    <location>
        <begin position="758"/>
        <end position="770"/>
    </location>
</feature>
<name>B8LR85_PICSI</name>
<dbReference type="InterPro" id="IPR018253">
    <property type="entry name" value="DnaJ_domain_CS"/>
</dbReference>
<dbReference type="AlphaFoldDB" id="B8LR85"/>
<feature type="transmembrane region" description="Helical" evidence="2">
    <location>
        <begin position="333"/>
        <end position="350"/>
    </location>
</feature>
<dbReference type="PANTHER" id="PTHR45270:SF4">
    <property type="entry name" value="CHAPERONE DNAJ-DOMAIN SUPERFAMILY PROTEIN"/>
    <property type="match status" value="1"/>
</dbReference>